<dbReference type="Proteomes" id="UP000005510">
    <property type="component" value="Unassembled WGS sequence"/>
</dbReference>
<sequence length="183" mass="20645">MHGDDRAAVMAGTVLQFLFQETEIGNRVGVVVFDRIGVKANEFDVPDDKGKVFSPKQFIENLVAIADYVMVTDQSDIRDIELRQDIDGPLVFFLHTELGIVSSMYDEIDTVFFCIDMFYEIFRLVVATLGVAHQDEADRVFIFCCCLDKRDVVAVDIAFGNGEPAVIRMVIDQVACRQEYAQE</sequence>
<evidence type="ECO:0000313" key="2">
    <source>
        <dbReference type="Proteomes" id="UP000005510"/>
    </source>
</evidence>
<organism evidence="1 2">
    <name type="scientific">Parabacteroides johnsonii DSM 18315</name>
    <dbReference type="NCBI Taxonomy" id="537006"/>
    <lineage>
        <taxon>Bacteria</taxon>
        <taxon>Pseudomonadati</taxon>
        <taxon>Bacteroidota</taxon>
        <taxon>Bacteroidia</taxon>
        <taxon>Bacteroidales</taxon>
        <taxon>Tannerellaceae</taxon>
        <taxon>Parabacteroides</taxon>
    </lineage>
</organism>
<accession>B7B7P2</accession>
<dbReference type="AlphaFoldDB" id="B7B7P2"/>
<dbReference type="EMBL" id="ABYH01000075">
    <property type="protein sequence ID" value="EEC97545.1"/>
    <property type="molecule type" value="Genomic_DNA"/>
</dbReference>
<name>B7B7P2_9BACT</name>
<comment type="caution">
    <text evidence="1">The sequence shown here is derived from an EMBL/GenBank/DDBJ whole genome shotgun (WGS) entry which is preliminary data.</text>
</comment>
<reference evidence="1 2" key="2">
    <citation type="submission" date="2008-10" db="EMBL/GenBank/DDBJ databases">
        <authorList>
            <person name="Fulton L."/>
            <person name="Clifton S."/>
            <person name="Fulton B."/>
            <person name="Xu J."/>
            <person name="Minx P."/>
            <person name="Pepin K.H."/>
            <person name="Johnson M."/>
            <person name="Bhonagiri V."/>
            <person name="Nash W.E."/>
            <person name="Mardis E.R."/>
            <person name="Wilson R.K."/>
        </authorList>
    </citation>
    <scope>NUCLEOTIDE SEQUENCE [LARGE SCALE GENOMIC DNA]</scope>
    <source>
        <strain evidence="1 2">DSM 18315</strain>
    </source>
</reference>
<evidence type="ECO:0000313" key="1">
    <source>
        <dbReference type="EMBL" id="EEC97545.1"/>
    </source>
</evidence>
<dbReference type="HOGENOM" id="CLU_1487689_0_0_10"/>
<reference evidence="1 2" key="1">
    <citation type="submission" date="2008-10" db="EMBL/GenBank/DDBJ databases">
        <title>Draft genome sequence of Parabacteroides johnsonii (DSM 18315).</title>
        <authorList>
            <person name="Sudarsanam P."/>
            <person name="Ley R."/>
            <person name="Guruge J."/>
            <person name="Turnbaugh P.J."/>
            <person name="Mahowald M."/>
            <person name="Liep D."/>
            <person name="Gordon J."/>
        </authorList>
    </citation>
    <scope>NUCLEOTIDE SEQUENCE [LARGE SCALE GENOMIC DNA]</scope>
    <source>
        <strain evidence="1 2">DSM 18315</strain>
    </source>
</reference>
<protein>
    <submittedName>
        <fullName evidence="1">Uncharacterized protein</fullName>
    </submittedName>
</protein>
<proteinExistence type="predicted"/>
<gene>
    <name evidence="1" type="ORF">PRABACTJOHN_01039</name>
</gene>